<dbReference type="GO" id="GO:0005778">
    <property type="term" value="C:peroxisomal membrane"/>
    <property type="evidence" value="ECO:0007669"/>
    <property type="project" value="InterPro"/>
</dbReference>
<name>A0AAD7MHB7_9AGAR</name>
<evidence type="ECO:0000313" key="3">
    <source>
        <dbReference type="Proteomes" id="UP001215280"/>
    </source>
</evidence>
<dbReference type="InterPro" id="IPR006966">
    <property type="entry name" value="Peroxin-3"/>
</dbReference>
<gene>
    <name evidence="2" type="ORF">DFH07DRAFT_973579</name>
</gene>
<accession>A0AAD7MHB7</accession>
<dbReference type="AlphaFoldDB" id="A0AAD7MHB7"/>
<dbReference type="GO" id="GO:0007031">
    <property type="term" value="P:peroxisome organization"/>
    <property type="evidence" value="ECO:0007669"/>
    <property type="project" value="InterPro"/>
</dbReference>
<organism evidence="2 3">
    <name type="scientific">Mycena maculata</name>
    <dbReference type="NCBI Taxonomy" id="230809"/>
    <lineage>
        <taxon>Eukaryota</taxon>
        <taxon>Fungi</taxon>
        <taxon>Dikarya</taxon>
        <taxon>Basidiomycota</taxon>
        <taxon>Agaricomycotina</taxon>
        <taxon>Agaricomycetes</taxon>
        <taxon>Agaricomycetidae</taxon>
        <taxon>Agaricales</taxon>
        <taxon>Marasmiineae</taxon>
        <taxon>Mycenaceae</taxon>
        <taxon>Mycena</taxon>
    </lineage>
</organism>
<proteinExistence type="predicted"/>
<keyword evidence="3" id="KW-1185">Reference proteome</keyword>
<feature type="region of interest" description="Disordered" evidence="1">
    <location>
        <begin position="205"/>
        <end position="234"/>
    </location>
</feature>
<evidence type="ECO:0000313" key="2">
    <source>
        <dbReference type="EMBL" id="KAJ7717493.1"/>
    </source>
</evidence>
<feature type="compositionally biased region" description="Pro residues" evidence="1">
    <location>
        <begin position="224"/>
        <end position="234"/>
    </location>
</feature>
<protein>
    <submittedName>
        <fullName evidence="2">Uncharacterized protein</fullName>
    </submittedName>
</protein>
<reference evidence="2" key="1">
    <citation type="submission" date="2023-03" db="EMBL/GenBank/DDBJ databases">
        <title>Massive genome expansion in bonnet fungi (Mycena s.s.) driven by repeated elements and novel gene families across ecological guilds.</title>
        <authorList>
            <consortium name="Lawrence Berkeley National Laboratory"/>
            <person name="Harder C.B."/>
            <person name="Miyauchi S."/>
            <person name="Viragh M."/>
            <person name="Kuo A."/>
            <person name="Thoen E."/>
            <person name="Andreopoulos B."/>
            <person name="Lu D."/>
            <person name="Skrede I."/>
            <person name="Drula E."/>
            <person name="Henrissat B."/>
            <person name="Morin E."/>
            <person name="Kohler A."/>
            <person name="Barry K."/>
            <person name="LaButti K."/>
            <person name="Morin E."/>
            <person name="Salamov A."/>
            <person name="Lipzen A."/>
            <person name="Mereny Z."/>
            <person name="Hegedus B."/>
            <person name="Baldrian P."/>
            <person name="Stursova M."/>
            <person name="Weitz H."/>
            <person name="Taylor A."/>
            <person name="Grigoriev I.V."/>
            <person name="Nagy L.G."/>
            <person name="Martin F."/>
            <person name="Kauserud H."/>
        </authorList>
    </citation>
    <scope>NUCLEOTIDE SEQUENCE</scope>
    <source>
        <strain evidence="2">CBHHK188m</strain>
    </source>
</reference>
<dbReference type="Pfam" id="PF04882">
    <property type="entry name" value="Peroxin-3"/>
    <property type="match status" value="1"/>
</dbReference>
<dbReference type="Proteomes" id="UP001215280">
    <property type="component" value="Unassembled WGS sequence"/>
</dbReference>
<evidence type="ECO:0000256" key="1">
    <source>
        <dbReference type="SAM" id="MobiDB-lite"/>
    </source>
</evidence>
<sequence length="271" mass="29860">MLPKRHVPLYISVVDSTSGSESSPPTKAGLWNELKMLRRGRALGFGRGMDALLGEDGGEGEGDDAAGFEWEENDEDAEEEEVALAKYLTMTWWILVSLKTKLAPSDLHRLVHDVRRHEVNLERTELKVDHTTLLPQIPETTQHVLTQAGYASISQLPPSSSAKKDPFTLLDETREIVPSPDFACVCLDRVAEVLLSSAESAVFASSTKHRGPRRGGADTSHGPAPLPRALEPPRPAWPAERDILNVRQVAALSAVVFGRFEERFGMARLYC</sequence>
<dbReference type="EMBL" id="JARJLG010000317">
    <property type="protein sequence ID" value="KAJ7717493.1"/>
    <property type="molecule type" value="Genomic_DNA"/>
</dbReference>
<comment type="caution">
    <text evidence="2">The sequence shown here is derived from an EMBL/GenBank/DDBJ whole genome shotgun (WGS) entry which is preliminary data.</text>
</comment>